<dbReference type="InterPro" id="IPR027417">
    <property type="entry name" value="P-loop_NTPase"/>
</dbReference>
<accession>A0A8J7WM95</accession>
<gene>
    <name evidence="5" type="ORF">KGA66_18055</name>
</gene>
<comment type="caution">
    <text evidence="5">The sequence shown here is derived from an EMBL/GenBank/DDBJ whole genome shotgun (WGS) entry which is preliminary data.</text>
</comment>
<dbReference type="SUPFAM" id="SSF52540">
    <property type="entry name" value="P-loop containing nucleoside triphosphate hydrolases"/>
    <property type="match status" value="1"/>
</dbReference>
<dbReference type="RefSeq" id="WP_369015895.1">
    <property type="nucleotide sequence ID" value="NZ_JAGSXH010000065.1"/>
</dbReference>
<comment type="similarity">
    <text evidence="1">Belongs to the GPN-loop GTPase family.</text>
</comment>
<keyword evidence="6" id="KW-1185">Reference proteome</keyword>
<dbReference type="PANTHER" id="PTHR42708:SF1">
    <property type="entry name" value="GLIDING MOTILITY PROTEIN MGLA"/>
    <property type="match status" value="1"/>
</dbReference>
<proteinExistence type="inferred from homology"/>
<dbReference type="AlphaFoldDB" id="A0A8J7WM95"/>
<dbReference type="Gene3D" id="3.40.50.300">
    <property type="entry name" value="P-loop containing nucleotide triphosphate hydrolases"/>
    <property type="match status" value="1"/>
</dbReference>
<sequence length="192" mass="20522">MASTISDASLALSAKIVIAGAFGVGKTTFVAAISEIPVASTEALMPVAAAPADDVSFARGKTTTTVAMDFGRIAVDDGLTLYLFGTPGQDRFWFLWDDLARGALAAIVLVDTRNLAASWPAIAYFERRGDIPFTVVVNLFDGQLTHELAEVRDALDLSPGIPLTTADARDRRDVREALRALIRHALNLLPSH</sequence>
<reference evidence="5" key="1">
    <citation type="submission" date="2021-04" db="EMBL/GenBank/DDBJ databases">
        <title>Genome based classification of Actinospica acidithermotolerans sp. nov., an actinobacterium isolated from an Indonesian hot spring.</title>
        <authorList>
            <person name="Kusuma A.B."/>
            <person name="Putra K.E."/>
            <person name="Nafisah S."/>
            <person name="Loh J."/>
            <person name="Nouioui I."/>
            <person name="Goodfellow M."/>
        </authorList>
    </citation>
    <scope>NUCLEOTIDE SEQUENCE</scope>
    <source>
        <strain evidence="5">DSM 45618</strain>
    </source>
</reference>
<dbReference type="InterPro" id="IPR052705">
    <property type="entry name" value="Gliding_Motility_GTPase"/>
</dbReference>
<evidence type="ECO:0000256" key="3">
    <source>
        <dbReference type="ARBA" id="ARBA00022801"/>
    </source>
</evidence>
<dbReference type="Proteomes" id="UP000677913">
    <property type="component" value="Unassembled WGS sequence"/>
</dbReference>
<evidence type="ECO:0000313" key="5">
    <source>
        <dbReference type="EMBL" id="MBS2964966.1"/>
    </source>
</evidence>
<keyword evidence="4" id="KW-0342">GTP-binding</keyword>
<organism evidence="5 6">
    <name type="scientific">Actinocrinis puniceicyclus</name>
    <dbReference type="NCBI Taxonomy" id="977794"/>
    <lineage>
        <taxon>Bacteria</taxon>
        <taxon>Bacillati</taxon>
        <taxon>Actinomycetota</taxon>
        <taxon>Actinomycetes</taxon>
        <taxon>Catenulisporales</taxon>
        <taxon>Actinospicaceae</taxon>
        <taxon>Actinocrinis</taxon>
    </lineage>
</organism>
<keyword evidence="3" id="KW-0378">Hydrolase</keyword>
<keyword evidence="2" id="KW-0547">Nucleotide-binding</keyword>
<dbReference type="GO" id="GO:0016787">
    <property type="term" value="F:hydrolase activity"/>
    <property type="evidence" value="ECO:0007669"/>
    <property type="project" value="UniProtKB-KW"/>
</dbReference>
<protein>
    <submittedName>
        <fullName evidence="5">ATP/GTP-binding protein</fullName>
    </submittedName>
</protein>
<evidence type="ECO:0000256" key="2">
    <source>
        <dbReference type="ARBA" id="ARBA00022741"/>
    </source>
</evidence>
<name>A0A8J7WM95_9ACTN</name>
<dbReference type="EMBL" id="JAGSXH010000065">
    <property type="protein sequence ID" value="MBS2964966.1"/>
    <property type="molecule type" value="Genomic_DNA"/>
</dbReference>
<evidence type="ECO:0000256" key="4">
    <source>
        <dbReference type="ARBA" id="ARBA00023134"/>
    </source>
</evidence>
<dbReference type="Pfam" id="PF03029">
    <property type="entry name" value="ATP_bind_1"/>
    <property type="match status" value="1"/>
</dbReference>
<evidence type="ECO:0000256" key="1">
    <source>
        <dbReference type="ARBA" id="ARBA00005290"/>
    </source>
</evidence>
<dbReference type="PANTHER" id="PTHR42708">
    <property type="entry name" value="ATP/GTP-BINDING PROTEIN-RELATED"/>
    <property type="match status" value="1"/>
</dbReference>
<dbReference type="InterPro" id="IPR004130">
    <property type="entry name" value="Gpn"/>
</dbReference>
<dbReference type="GO" id="GO:0005525">
    <property type="term" value="F:GTP binding"/>
    <property type="evidence" value="ECO:0007669"/>
    <property type="project" value="UniProtKB-KW"/>
</dbReference>
<evidence type="ECO:0000313" key="6">
    <source>
        <dbReference type="Proteomes" id="UP000677913"/>
    </source>
</evidence>
<dbReference type="CDD" id="cd00882">
    <property type="entry name" value="Ras_like_GTPase"/>
    <property type="match status" value="1"/>
</dbReference>